<gene>
    <name evidence="3" type="ORF">CISIN_1g039482mg</name>
</gene>
<dbReference type="PANTHER" id="PTHR31149:SF7">
    <property type="entry name" value="EXPRESSED PROTEIN"/>
    <property type="match status" value="1"/>
</dbReference>
<dbReference type="Gene3D" id="2.60.40.2700">
    <property type="match status" value="1"/>
</dbReference>
<dbReference type="InterPro" id="IPR056284">
    <property type="entry name" value="AIR9-like_A9"/>
</dbReference>
<dbReference type="EMBL" id="KK785198">
    <property type="protein sequence ID" value="KDO46828.1"/>
    <property type="molecule type" value="Genomic_DNA"/>
</dbReference>
<sequence>EEKLTNSSIAKDSSDDDSVLGTPIELDMRGTVMNHGNPKNKLRFRSRLCKEEGPGIEQFQIVGEATPGKKLLGCGYPLGGAHLCMFQWVRHLQDGTKHYIKGAIEPEYVVTADDVGKLISVECIPMDDQGHMLSVENVRLMSIQPKFVTCNPEMQSEIDMHMSKGEASFSVLLLVPSSENQGPVTLPATLILRRSSFQIKINSTEYVVIEEKFTIRLS</sequence>
<protein>
    <recommendedName>
        <fullName evidence="2">AIR9-like A9 domain-containing protein</fullName>
    </recommendedName>
</protein>
<reference evidence="3 4" key="1">
    <citation type="submission" date="2014-04" db="EMBL/GenBank/DDBJ databases">
        <authorList>
            <consortium name="International Citrus Genome Consortium"/>
            <person name="Gmitter F."/>
            <person name="Chen C."/>
            <person name="Farmerie W."/>
            <person name="Harkins T."/>
            <person name="Desany B."/>
            <person name="Mohiuddin M."/>
            <person name="Kodira C."/>
            <person name="Borodovsky M."/>
            <person name="Lomsadze A."/>
            <person name="Burns P."/>
            <person name="Jenkins J."/>
            <person name="Prochnik S."/>
            <person name="Shu S."/>
            <person name="Chapman J."/>
            <person name="Pitluck S."/>
            <person name="Schmutz J."/>
            <person name="Rokhsar D."/>
        </authorList>
    </citation>
    <scope>NUCLEOTIDE SEQUENCE</scope>
</reference>
<feature type="domain" description="AIR9-like A9" evidence="2">
    <location>
        <begin position="57"/>
        <end position="130"/>
    </location>
</feature>
<dbReference type="Pfam" id="PF23197">
    <property type="entry name" value="IG_AIR9"/>
    <property type="match status" value="1"/>
</dbReference>
<feature type="non-terminal residue" evidence="3">
    <location>
        <position position="218"/>
    </location>
</feature>
<evidence type="ECO:0000256" key="1">
    <source>
        <dbReference type="SAM" id="MobiDB-lite"/>
    </source>
</evidence>
<evidence type="ECO:0000259" key="2">
    <source>
        <dbReference type="Pfam" id="PF23197"/>
    </source>
</evidence>
<evidence type="ECO:0000313" key="3">
    <source>
        <dbReference type="EMBL" id="KDO46828.1"/>
    </source>
</evidence>
<dbReference type="STRING" id="2711.A0A067DVI1"/>
<evidence type="ECO:0000313" key="4">
    <source>
        <dbReference type="Proteomes" id="UP000027120"/>
    </source>
</evidence>
<feature type="region of interest" description="Disordered" evidence="1">
    <location>
        <begin position="1"/>
        <end position="22"/>
    </location>
</feature>
<dbReference type="Proteomes" id="UP000027120">
    <property type="component" value="Unassembled WGS sequence"/>
</dbReference>
<dbReference type="PANTHER" id="PTHR31149">
    <property type="entry name" value="EXPRESSED PROTEIN"/>
    <property type="match status" value="1"/>
</dbReference>
<proteinExistence type="predicted"/>
<name>A0A067DVI1_CITSI</name>
<accession>A0A067DVI1</accession>
<dbReference type="AlphaFoldDB" id="A0A067DVI1"/>
<organism evidence="3 4">
    <name type="scientific">Citrus sinensis</name>
    <name type="common">Sweet orange</name>
    <name type="synonym">Citrus aurantium var. sinensis</name>
    <dbReference type="NCBI Taxonomy" id="2711"/>
    <lineage>
        <taxon>Eukaryota</taxon>
        <taxon>Viridiplantae</taxon>
        <taxon>Streptophyta</taxon>
        <taxon>Embryophyta</taxon>
        <taxon>Tracheophyta</taxon>
        <taxon>Spermatophyta</taxon>
        <taxon>Magnoliopsida</taxon>
        <taxon>eudicotyledons</taxon>
        <taxon>Gunneridae</taxon>
        <taxon>Pentapetalae</taxon>
        <taxon>rosids</taxon>
        <taxon>malvids</taxon>
        <taxon>Sapindales</taxon>
        <taxon>Rutaceae</taxon>
        <taxon>Aurantioideae</taxon>
        <taxon>Citrus</taxon>
    </lineage>
</organism>
<feature type="compositionally biased region" description="Polar residues" evidence="1">
    <location>
        <begin position="1"/>
        <end position="11"/>
    </location>
</feature>
<feature type="non-terminal residue" evidence="3">
    <location>
        <position position="1"/>
    </location>
</feature>
<keyword evidence="4" id="KW-1185">Reference proteome</keyword>
<dbReference type="eggNOG" id="ENOG502QVSZ">
    <property type="taxonomic scope" value="Eukaryota"/>
</dbReference>
<dbReference type="PaxDb" id="2711-XP_006484723.1"/>